<feature type="compositionally biased region" description="Low complexity" evidence="2">
    <location>
        <begin position="115"/>
        <end position="125"/>
    </location>
</feature>
<accession>A0A6I9TLY9</accession>
<organism evidence="3 4">
    <name type="scientific">Sesamum indicum</name>
    <name type="common">Oriental sesame</name>
    <name type="synonym">Sesamum orientale</name>
    <dbReference type="NCBI Taxonomy" id="4182"/>
    <lineage>
        <taxon>Eukaryota</taxon>
        <taxon>Viridiplantae</taxon>
        <taxon>Streptophyta</taxon>
        <taxon>Embryophyta</taxon>
        <taxon>Tracheophyta</taxon>
        <taxon>Spermatophyta</taxon>
        <taxon>Magnoliopsida</taxon>
        <taxon>eudicotyledons</taxon>
        <taxon>Gunneridae</taxon>
        <taxon>Pentapetalae</taxon>
        <taxon>asterids</taxon>
        <taxon>lamiids</taxon>
        <taxon>Lamiales</taxon>
        <taxon>Pedaliaceae</taxon>
        <taxon>Sesamum</taxon>
    </lineage>
</organism>
<dbReference type="KEGG" id="sind:105167404"/>
<feature type="region of interest" description="Disordered" evidence="2">
    <location>
        <begin position="312"/>
        <end position="331"/>
    </location>
</feature>
<dbReference type="OrthoDB" id="928909at2759"/>
<dbReference type="GeneID" id="105167404"/>
<dbReference type="RefSeq" id="XP_011085409.1">
    <property type="nucleotide sequence ID" value="XM_011087107.2"/>
</dbReference>
<dbReference type="AlphaFoldDB" id="A0A6I9TLY9"/>
<feature type="compositionally biased region" description="Basic and acidic residues" evidence="2">
    <location>
        <begin position="48"/>
        <end position="58"/>
    </location>
</feature>
<dbReference type="Proteomes" id="UP000504604">
    <property type="component" value="Linkage group LG8"/>
</dbReference>
<gene>
    <name evidence="4" type="primary">LOC105167404</name>
</gene>
<protein>
    <submittedName>
        <fullName evidence="4">Uncharacterized protein LOC105167404</fullName>
    </submittedName>
</protein>
<reference evidence="4" key="1">
    <citation type="submission" date="2025-08" db="UniProtKB">
        <authorList>
            <consortium name="RefSeq"/>
        </authorList>
    </citation>
    <scope>IDENTIFICATION</scope>
</reference>
<feature type="compositionally biased region" description="Polar residues" evidence="2">
    <location>
        <begin position="59"/>
        <end position="76"/>
    </location>
</feature>
<feature type="coiled-coil region" evidence="1">
    <location>
        <begin position="199"/>
        <end position="247"/>
    </location>
</feature>
<evidence type="ECO:0000256" key="1">
    <source>
        <dbReference type="SAM" id="Coils"/>
    </source>
</evidence>
<feature type="compositionally biased region" description="Polar residues" evidence="2">
    <location>
        <begin position="1"/>
        <end position="16"/>
    </location>
</feature>
<keyword evidence="1" id="KW-0175">Coiled coil</keyword>
<evidence type="ECO:0000256" key="2">
    <source>
        <dbReference type="SAM" id="MobiDB-lite"/>
    </source>
</evidence>
<name>A0A6I9TLY9_SESIN</name>
<feature type="region of interest" description="Disordered" evidence="2">
    <location>
        <begin position="1"/>
        <end position="135"/>
    </location>
</feature>
<proteinExistence type="predicted"/>
<sequence>MELKANSSKSTPSTPHSESKPVVCKKDDVFSHSQTPVGKPTSSPFKYLGKEITKEKVQTSKLSNASQGDSSRLPQESSKDIERLVSPTPPVPPTPRGSKHPHPPSSSLGQNDGHPGSSPSAAPSPKFAGNSLLESPPHQYGSMGLSGVDLLWDEDDMALGCERIRFAVNEQDATQFDNLKFESLDQLLCSSASRIATLSKTLRQRFECLQQEVTQLQTAEKESSKEISRLKGELELIKKERDQWMELFKEEASTGRSFLGSQAGWNFLEEVKRENLEKFKKSVAFRRLVMDEATDIFDQTVWECRKKLKATIPSPSKDLTPDCQGSDLKEA</sequence>
<feature type="compositionally biased region" description="Polar residues" evidence="2">
    <location>
        <begin position="31"/>
        <end position="44"/>
    </location>
</feature>
<evidence type="ECO:0000313" key="4">
    <source>
        <dbReference type="RefSeq" id="XP_011085409.1"/>
    </source>
</evidence>
<evidence type="ECO:0000313" key="3">
    <source>
        <dbReference type="Proteomes" id="UP000504604"/>
    </source>
</evidence>
<keyword evidence="3" id="KW-1185">Reference proteome</keyword>
<dbReference type="InParanoid" id="A0A6I9TLY9"/>